<evidence type="ECO:0000256" key="1">
    <source>
        <dbReference type="SAM" id="MobiDB-lite"/>
    </source>
</evidence>
<dbReference type="Proteomes" id="UP000834106">
    <property type="component" value="Chromosome 13"/>
</dbReference>
<evidence type="ECO:0000313" key="4">
    <source>
        <dbReference type="Proteomes" id="UP000834106"/>
    </source>
</evidence>
<proteinExistence type="predicted"/>
<evidence type="ECO:0000313" key="3">
    <source>
        <dbReference type="EMBL" id="CAI9774555.1"/>
    </source>
</evidence>
<feature type="compositionally biased region" description="Polar residues" evidence="1">
    <location>
        <begin position="1"/>
        <end position="13"/>
    </location>
</feature>
<protein>
    <recommendedName>
        <fullName evidence="5">F-box protein</fullName>
    </recommendedName>
</protein>
<reference evidence="3" key="1">
    <citation type="submission" date="2023-05" db="EMBL/GenBank/DDBJ databases">
        <authorList>
            <person name="Huff M."/>
        </authorList>
    </citation>
    <scope>NUCLEOTIDE SEQUENCE</scope>
</reference>
<keyword evidence="4" id="KW-1185">Reference proteome</keyword>
<dbReference type="AlphaFoldDB" id="A0AAD1ZWK4"/>
<keyword evidence="2" id="KW-0812">Transmembrane</keyword>
<dbReference type="EMBL" id="OU503048">
    <property type="protein sequence ID" value="CAI9774555.1"/>
    <property type="molecule type" value="Genomic_DNA"/>
</dbReference>
<evidence type="ECO:0000256" key="2">
    <source>
        <dbReference type="SAM" id="Phobius"/>
    </source>
</evidence>
<accession>A0AAD1ZWK4</accession>
<feature type="region of interest" description="Disordered" evidence="1">
    <location>
        <begin position="1"/>
        <end position="21"/>
    </location>
</feature>
<feature type="transmembrane region" description="Helical" evidence="2">
    <location>
        <begin position="320"/>
        <end position="341"/>
    </location>
</feature>
<sequence>MCYCSTPTATAKTPDQDNGDTSIAAIHPDIIQSHILNRLDGQTLASTTCASTQLHSLCTEDTLWRDLCNSTWPSTGDRRVNDAISHFPSGHRSFYSQSFPTLHHLPRSQKSHRHRPPPETTELISAVDIYYDEKLLYSKVMVTETLSGWFLCSPFSLDLLERKETVPAPVNFDGDEGACLALLEQHMRVSWILIDPKQKRAVNVASTTPVETRQHWLTEDIRLRFTTVMPSGGGDFVQCGVVVTCGGKDGEELQVKEVTLQVEDMDGKILNGSDSLGILHDAMDGERRKSNRDIERESYEQFLKMKLQYRERKQRRERSLDMIFIATGVAIFLAASFLILLR</sequence>
<dbReference type="InterPro" id="IPR036047">
    <property type="entry name" value="F-box-like_dom_sf"/>
</dbReference>
<organism evidence="3 4">
    <name type="scientific">Fraxinus pennsylvanica</name>
    <dbReference type="NCBI Taxonomy" id="56036"/>
    <lineage>
        <taxon>Eukaryota</taxon>
        <taxon>Viridiplantae</taxon>
        <taxon>Streptophyta</taxon>
        <taxon>Embryophyta</taxon>
        <taxon>Tracheophyta</taxon>
        <taxon>Spermatophyta</taxon>
        <taxon>Magnoliopsida</taxon>
        <taxon>eudicotyledons</taxon>
        <taxon>Gunneridae</taxon>
        <taxon>Pentapetalae</taxon>
        <taxon>asterids</taxon>
        <taxon>lamiids</taxon>
        <taxon>Lamiales</taxon>
        <taxon>Oleaceae</taxon>
        <taxon>Oleeae</taxon>
        <taxon>Fraxinus</taxon>
    </lineage>
</organism>
<dbReference type="PANTHER" id="PTHR33736:SF18">
    <property type="entry name" value="F-BOX DOMAIN-CONTAINING PROTEIN"/>
    <property type="match status" value="1"/>
</dbReference>
<gene>
    <name evidence="3" type="ORF">FPE_LOCUS21985</name>
</gene>
<name>A0AAD1ZWK4_9LAMI</name>
<dbReference type="PANTHER" id="PTHR33736">
    <property type="entry name" value="F-BOX PROTEIN-RELATED"/>
    <property type="match status" value="1"/>
</dbReference>
<dbReference type="InterPro" id="IPR045283">
    <property type="entry name" value="AT3G44326-like"/>
</dbReference>
<dbReference type="Gene3D" id="1.20.1280.50">
    <property type="match status" value="1"/>
</dbReference>
<dbReference type="SUPFAM" id="SSF81383">
    <property type="entry name" value="F-box domain"/>
    <property type="match status" value="1"/>
</dbReference>
<keyword evidence="2" id="KW-1133">Transmembrane helix</keyword>
<keyword evidence="2" id="KW-0472">Membrane</keyword>
<evidence type="ECO:0008006" key="5">
    <source>
        <dbReference type="Google" id="ProtNLM"/>
    </source>
</evidence>